<dbReference type="NCBIfam" id="TIGR00571">
    <property type="entry name" value="dam"/>
    <property type="match status" value="1"/>
</dbReference>
<dbReference type="GO" id="GO:0009007">
    <property type="term" value="F:site-specific DNA-methyltransferase (adenine-specific) activity"/>
    <property type="evidence" value="ECO:0007669"/>
    <property type="project" value="UniProtKB-UniRule"/>
</dbReference>
<dbReference type="GO" id="GO:0006298">
    <property type="term" value="P:mismatch repair"/>
    <property type="evidence" value="ECO:0007669"/>
    <property type="project" value="TreeGrafter"/>
</dbReference>
<comment type="caution">
    <text evidence="9">The sequence shown here is derived from an EMBL/GenBank/DDBJ whole genome shotgun (WGS) entry which is preliminary data.</text>
</comment>
<dbReference type="Gene3D" id="3.40.50.150">
    <property type="entry name" value="Vaccinia Virus protein VP39"/>
    <property type="match status" value="1"/>
</dbReference>
<keyword evidence="10" id="KW-1185">Reference proteome</keyword>
<dbReference type="PROSITE" id="PS00092">
    <property type="entry name" value="N6_MTASE"/>
    <property type="match status" value="1"/>
</dbReference>
<dbReference type="Gene3D" id="1.10.1020.10">
    <property type="entry name" value="Adenine-specific Methyltransferase, Domain 2"/>
    <property type="match status" value="1"/>
</dbReference>
<proteinExistence type="inferred from homology"/>
<dbReference type="EMBL" id="QZDT01000003">
    <property type="protein sequence ID" value="NBJ91764.1"/>
    <property type="molecule type" value="Genomic_DNA"/>
</dbReference>
<dbReference type="Proteomes" id="UP001154420">
    <property type="component" value="Unassembled WGS sequence"/>
</dbReference>
<evidence type="ECO:0000256" key="5">
    <source>
        <dbReference type="ARBA" id="ARBA00022691"/>
    </source>
</evidence>
<accession>A0A9X5GQY0</accession>
<evidence type="ECO:0000313" key="9">
    <source>
        <dbReference type="EMBL" id="NBJ91764.1"/>
    </source>
</evidence>
<keyword evidence="5 8" id="KW-0949">S-adenosyl-L-methionine</keyword>
<dbReference type="GO" id="GO:0043565">
    <property type="term" value="F:sequence-specific DNA binding"/>
    <property type="evidence" value="ECO:0007669"/>
    <property type="project" value="TreeGrafter"/>
</dbReference>
<feature type="binding site" evidence="7">
    <location>
        <position position="15"/>
    </location>
    <ligand>
        <name>S-adenosyl-L-methionine</name>
        <dbReference type="ChEBI" id="CHEBI:59789"/>
    </ligand>
</feature>
<name>A0A9X5GQY0_9FIRM</name>
<evidence type="ECO:0000256" key="4">
    <source>
        <dbReference type="ARBA" id="ARBA00022679"/>
    </source>
</evidence>
<dbReference type="GO" id="GO:1904047">
    <property type="term" value="F:S-adenosyl-L-methionine binding"/>
    <property type="evidence" value="ECO:0007669"/>
    <property type="project" value="TreeGrafter"/>
</dbReference>
<dbReference type="EC" id="2.1.1.72" evidence="2 8"/>
<dbReference type="PANTHER" id="PTHR30481">
    <property type="entry name" value="DNA ADENINE METHYLASE"/>
    <property type="match status" value="1"/>
</dbReference>
<dbReference type="Pfam" id="PF02086">
    <property type="entry name" value="MethyltransfD12"/>
    <property type="match status" value="1"/>
</dbReference>
<sequence>MRKNCLAAAAPVVKWVGGKRQLLDDLMPLFPKHIPSYCEPFLGGGAVLFQLQPNIAYVNDINSELIQMYEVIRDEVDELITILGEHPNEEEHFYSVRDWDRDKKKYEKLTKVQRAARVIYLNKTCYNGLFRVNNAGEFNTPFGHYKNPNIVNAPTLKAVSAYFQKAQLTFSSVDYAEVLADVKKGTFVYLDPPYDPVSDTANFTGYAKGGFDHSEQIRLRKCCDELNRRGIKFMLSNSATDFIKKQYEAYNITIVKAKRAINSNGAKRGQVDEVVVRNYE</sequence>
<keyword evidence="3 8" id="KW-0489">Methyltransferase</keyword>
<dbReference type="PANTHER" id="PTHR30481:SF3">
    <property type="entry name" value="DNA ADENINE METHYLASE"/>
    <property type="match status" value="1"/>
</dbReference>
<protein>
    <recommendedName>
        <fullName evidence="2 8">Site-specific DNA-methyltransferase (adenine-specific)</fullName>
        <ecNumber evidence="2 8">2.1.1.72</ecNumber>
    </recommendedName>
</protein>
<dbReference type="InterPro" id="IPR023095">
    <property type="entry name" value="Ade_MeTrfase_dom_2"/>
</dbReference>
<evidence type="ECO:0000256" key="7">
    <source>
        <dbReference type="PIRSR" id="PIRSR000398-1"/>
    </source>
</evidence>
<gene>
    <name evidence="9" type="ORF">D5281_03940</name>
</gene>
<dbReference type="InterPro" id="IPR012263">
    <property type="entry name" value="M_m6A_EcoRV"/>
</dbReference>
<comment type="similarity">
    <text evidence="1 8">Belongs to the N(4)/N(6)-methyltransferase family.</text>
</comment>
<reference evidence="9" key="1">
    <citation type="submission" date="2018-09" db="EMBL/GenBank/DDBJ databases">
        <title>Murine metabolic-syndrome-specific gut microbial biobank.</title>
        <authorList>
            <person name="Liu C."/>
        </authorList>
    </citation>
    <scope>NUCLEOTIDE SEQUENCE</scope>
    <source>
        <strain evidence="9">D42-62</strain>
    </source>
</reference>
<evidence type="ECO:0000313" key="10">
    <source>
        <dbReference type="Proteomes" id="UP001154420"/>
    </source>
</evidence>
<dbReference type="PRINTS" id="PR00505">
    <property type="entry name" value="D12N6MTFRASE"/>
</dbReference>
<dbReference type="RefSeq" id="WP_160558836.1">
    <property type="nucleotide sequence ID" value="NZ_QZDT01000003.1"/>
</dbReference>
<feature type="binding site" evidence="7">
    <location>
        <position position="19"/>
    </location>
    <ligand>
        <name>S-adenosyl-L-methionine</name>
        <dbReference type="ChEBI" id="CHEBI:59789"/>
    </ligand>
</feature>
<keyword evidence="4 8" id="KW-0808">Transferase</keyword>
<evidence type="ECO:0000256" key="1">
    <source>
        <dbReference type="ARBA" id="ARBA00006594"/>
    </source>
</evidence>
<dbReference type="GO" id="GO:0032259">
    <property type="term" value="P:methylation"/>
    <property type="evidence" value="ECO:0007669"/>
    <property type="project" value="UniProtKB-KW"/>
</dbReference>
<dbReference type="PIRSF" id="PIRSF000398">
    <property type="entry name" value="M_m6A_EcoRV"/>
    <property type="match status" value="1"/>
</dbReference>
<evidence type="ECO:0000256" key="2">
    <source>
        <dbReference type="ARBA" id="ARBA00011900"/>
    </source>
</evidence>
<dbReference type="SUPFAM" id="SSF53335">
    <property type="entry name" value="S-adenosyl-L-methionine-dependent methyltransferases"/>
    <property type="match status" value="1"/>
</dbReference>
<evidence type="ECO:0000256" key="8">
    <source>
        <dbReference type="RuleBase" id="RU361257"/>
    </source>
</evidence>
<dbReference type="InterPro" id="IPR012327">
    <property type="entry name" value="MeTrfase_D12"/>
</dbReference>
<evidence type="ECO:0000256" key="3">
    <source>
        <dbReference type="ARBA" id="ARBA00022603"/>
    </source>
</evidence>
<feature type="binding site" evidence="7">
    <location>
        <position position="191"/>
    </location>
    <ligand>
        <name>S-adenosyl-L-methionine</name>
        <dbReference type="ChEBI" id="CHEBI:59789"/>
    </ligand>
</feature>
<dbReference type="OrthoDB" id="9805629at2"/>
<evidence type="ECO:0000256" key="6">
    <source>
        <dbReference type="ARBA" id="ARBA00047942"/>
    </source>
</evidence>
<comment type="catalytic activity">
    <reaction evidence="6 8">
        <text>a 2'-deoxyadenosine in DNA + S-adenosyl-L-methionine = an N(6)-methyl-2'-deoxyadenosine in DNA + S-adenosyl-L-homocysteine + H(+)</text>
        <dbReference type="Rhea" id="RHEA:15197"/>
        <dbReference type="Rhea" id="RHEA-COMP:12418"/>
        <dbReference type="Rhea" id="RHEA-COMP:12419"/>
        <dbReference type="ChEBI" id="CHEBI:15378"/>
        <dbReference type="ChEBI" id="CHEBI:57856"/>
        <dbReference type="ChEBI" id="CHEBI:59789"/>
        <dbReference type="ChEBI" id="CHEBI:90615"/>
        <dbReference type="ChEBI" id="CHEBI:90616"/>
        <dbReference type="EC" id="2.1.1.72"/>
    </reaction>
</comment>
<dbReference type="InterPro" id="IPR002052">
    <property type="entry name" value="DNA_methylase_N6_adenine_CS"/>
</dbReference>
<dbReference type="AlphaFoldDB" id="A0A9X5GQY0"/>
<dbReference type="GO" id="GO:0009307">
    <property type="term" value="P:DNA restriction-modification system"/>
    <property type="evidence" value="ECO:0007669"/>
    <property type="project" value="InterPro"/>
</dbReference>
<dbReference type="InterPro" id="IPR029063">
    <property type="entry name" value="SAM-dependent_MTases_sf"/>
</dbReference>
<organism evidence="9 10">
    <name type="scientific">Parablautia muri</name>
    <dbReference type="NCBI Taxonomy" id="2320879"/>
    <lineage>
        <taxon>Bacteria</taxon>
        <taxon>Bacillati</taxon>
        <taxon>Bacillota</taxon>
        <taxon>Clostridia</taxon>
        <taxon>Lachnospirales</taxon>
        <taxon>Lachnospiraceae</taxon>
        <taxon>Parablautia</taxon>
    </lineage>
</organism>
<feature type="binding site" evidence="7">
    <location>
        <position position="60"/>
    </location>
    <ligand>
        <name>S-adenosyl-L-methionine</name>
        <dbReference type="ChEBI" id="CHEBI:59789"/>
    </ligand>
</feature>